<dbReference type="GO" id="GO:0046677">
    <property type="term" value="P:response to antibiotic"/>
    <property type="evidence" value="ECO:0007669"/>
    <property type="project" value="InterPro"/>
</dbReference>
<dbReference type="InterPro" id="IPR007815">
    <property type="entry name" value="Emycin_Estase"/>
</dbReference>
<dbReference type="PANTHER" id="PTHR31299">
    <property type="entry name" value="ESTERASE, PUTATIVE (AFU_ORTHOLOGUE AFUA_1G05850)-RELATED"/>
    <property type="match status" value="1"/>
</dbReference>
<dbReference type="OrthoDB" id="413649at2759"/>
<protein>
    <recommendedName>
        <fullName evidence="3">Erythromycin esterase</fullName>
    </recommendedName>
</protein>
<sequence length="538" mass="61376">MCNMPAESLKEKALFGSYTHPLSLIGHSYDPLLSAIGAVFSSCELIAHIAIGDAQVVLIGDGSHGTYEFYAHRANLTKRLIEEKGFTAVAVEADWPDAFRVNRYIHGGALKNGHVKSARDSLADFERFPKWMWKNEVMPAFIEYMKRYNDSVMRDTQDPSKKVSFYGMDLYSLHRSADEVLKYIERVDPEGAKTARKKYNCFERFGEDTLRYAYETQFGLAKVKIAALRSPSDCHKEVLFNLKNLLINHRKYIEDQMPVNHDHSGHPAEEQFMAEMNALVVRDAEEYYRTMLTEDVLSWNIRDDHFARALANIADYLGTSKSNGDRNRAKIVVWAHNSHVGDAKATDMGRRRDILLNPLGEINVGQRCREMFGVNNVFNIGFLTNRGTGLSTTSFARCKVCLSFLVTAAYNWDDPPHLHRMNPPIDRSIESVFDEWATEDCFVITHKIVTASDGKTKKVKVSEELSDFLNRPRYQRFIGVIYKRTTEIPSHYSKCSVADQFDAVAHVRESRGIQPLEHEDTWKGLIKGEIDETFPFGE</sequence>
<accession>A0A1C7MPP2</accession>
<dbReference type="Gene3D" id="3.40.1660.10">
    <property type="entry name" value="EreA-like (biosynthetic domain)"/>
    <property type="match status" value="1"/>
</dbReference>
<dbReference type="EMBL" id="LUGG01000001">
    <property type="protein sequence ID" value="OBZ78783.1"/>
    <property type="molecule type" value="Genomic_DNA"/>
</dbReference>
<dbReference type="InterPro" id="IPR014622">
    <property type="entry name" value="UCP036794_erythomycin"/>
</dbReference>
<evidence type="ECO:0008006" key="3">
    <source>
        <dbReference type="Google" id="ProtNLM"/>
    </source>
</evidence>
<dbReference type="CDD" id="cd14728">
    <property type="entry name" value="Ere-like"/>
    <property type="match status" value="1"/>
</dbReference>
<evidence type="ECO:0000313" key="1">
    <source>
        <dbReference type="EMBL" id="OBZ78783.1"/>
    </source>
</evidence>
<dbReference type="Pfam" id="PF05139">
    <property type="entry name" value="Erythro_esteras"/>
    <property type="match status" value="1"/>
</dbReference>
<dbReference type="SUPFAM" id="SSF159501">
    <property type="entry name" value="EreA/ChaN-like"/>
    <property type="match status" value="1"/>
</dbReference>
<dbReference type="AlphaFoldDB" id="A0A1C7MPP2"/>
<dbReference type="InterPro" id="IPR052036">
    <property type="entry name" value="Hydrolase/PRTase-associated"/>
</dbReference>
<dbReference type="PANTHER" id="PTHR31299:SF0">
    <property type="entry name" value="ESTERASE, PUTATIVE (AFU_ORTHOLOGUE AFUA_1G05850)-RELATED"/>
    <property type="match status" value="1"/>
</dbReference>
<proteinExistence type="predicted"/>
<gene>
    <name evidence="1" type="ORF">A0H81_00606</name>
</gene>
<evidence type="ECO:0000313" key="2">
    <source>
        <dbReference type="Proteomes" id="UP000092993"/>
    </source>
</evidence>
<dbReference type="PIRSF" id="PIRSF036794">
    <property type="entry name" value="UCP_erythr_ester"/>
    <property type="match status" value="1"/>
</dbReference>
<name>A0A1C7MPP2_GRIFR</name>
<reference evidence="1 2" key="1">
    <citation type="submission" date="2016-03" db="EMBL/GenBank/DDBJ databases">
        <title>Whole genome sequencing of Grifola frondosa 9006-11.</title>
        <authorList>
            <person name="Min B."/>
            <person name="Park H."/>
            <person name="Kim J.-G."/>
            <person name="Cho H."/>
            <person name="Oh Y.-L."/>
            <person name="Kong W.-S."/>
            <person name="Choi I.-G."/>
        </authorList>
    </citation>
    <scope>NUCLEOTIDE SEQUENCE [LARGE SCALE GENOMIC DNA]</scope>
    <source>
        <strain evidence="1 2">9006-11</strain>
    </source>
</reference>
<dbReference type="STRING" id="5627.A0A1C7MPP2"/>
<comment type="caution">
    <text evidence="1">The sequence shown here is derived from an EMBL/GenBank/DDBJ whole genome shotgun (WGS) entry which is preliminary data.</text>
</comment>
<dbReference type="Gene3D" id="3.30.1870.10">
    <property type="entry name" value="EreA-like, domain 2"/>
    <property type="match status" value="1"/>
</dbReference>
<dbReference type="Proteomes" id="UP000092993">
    <property type="component" value="Unassembled WGS sequence"/>
</dbReference>
<keyword evidence="2" id="KW-1185">Reference proteome</keyword>
<organism evidence="1 2">
    <name type="scientific">Grifola frondosa</name>
    <name type="common">Maitake</name>
    <name type="synonym">Polyporus frondosus</name>
    <dbReference type="NCBI Taxonomy" id="5627"/>
    <lineage>
        <taxon>Eukaryota</taxon>
        <taxon>Fungi</taxon>
        <taxon>Dikarya</taxon>
        <taxon>Basidiomycota</taxon>
        <taxon>Agaricomycotina</taxon>
        <taxon>Agaricomycetes</taxon>
        <taxon>Polyporales</taxon>
        <taxon>Grifolaceae</taxon>
        <taxon>Grifola</taxon>
    </lineage>
</organism>